<organism evidence="9 10">
    <name type="scientific">Azospirillum cavernae</name>
    <dbReference type="NCBI Taxonomy" id="2320860"/>
    <lineage>
        <taxon>Bacteria</taxon>
        <taxon>Pseudomonadati</taxon>
        <taxon>Pseudomonadota</taxon>
        <taxon>Alphaproteobacteria</taxon>
        <taxon>Rhodospirillales</taxon>
        <taxon>Azospirillaceae</taxon>
        <taxon>Azospirillum</taxon>
    </lineage>
</organism>
<evidence type="ECO:0008006" key="11">
    <source>
        <dbReference type="Google" id="ProtNLM"/>
    </source>
</evidence>
<keyword evidence="5" id="KW-0175">Coiled coil</keyword>
<keyword evidence="2" id="KW-0378">Hydrolase</keyword>
<dbReference type="GO" id="GO:0005524">
    <property type="term" value="F:ATP binding"/>
    <property type="evidence" value="ECO:0007669"/>
    <property type="project" value="UniProtKB-KW"/>
</dbReference>
<feature type="coiled-coil region" evidence="5">
    <location>
        <begin position="578"/>
        <end position="619"/>
    </location>
</feature>
<comment type="caution">
    <text evidence="9">The sequence shown here is derived from an EMBL/GenBank/DDBJ whole genome shotgun (WGS) entry which is preliminary data.</text>
</comment>
<dbReference type="InterPro" id="IPR027417">
    <property type="entry name" value="P-loop_NTPase"/>
</dbReference>
<evidence type="ECO:0000256" key="1">
    <source>
        <dbReference type="ARBA" id="ARBA00022741"/>
    </source>
</evidence>
<feature type="region of interest" description="Disordered" evidence="6">
    <location>
        <begin position="492"/>
        <end position="527"/>
    </location>
</feature>
<feature type="domain" description="DNA2/NAM7 helicase-like C-terminal" evidence="7">
    <location>
        <begin position="1026"/>
        <end position="1124"/>
    </location>
</feature>
<dbReference type="EMBL" id="QYUL01000007">
    <property type="protein sequence ID" value="RJF76486.1"/>
    <property type="molecule type" value="Genomic_DNA"/>
</dbReference>
<dbReference type="Proteomes" id="UP000283458">
    <property type="component" value="Unassembled WGS sequence"/>
</dbReference>
<reference evidence="9 10" key="1">
    <citation type="submission" date="2018-09" db="EMBL/GenBank/DDBJ databases">
        <authorList>
            <person name="Zhu H."/>
        </authorList>
    </citation>
    <scope>NUCLEOTIDE SEQUENCE [LARGE SCALE GENOMIC DNA]</scope>
    <source>
        <strain evidence="9 10">K2W22B-5</strain>
    </source>
</reference>
<evidence type="ECO:0000256" key="3">
    <source>
        <dbReference type="ARBA" id="ARBA00022806"/>
    </source>
</evidence>
<keyword evidence="3" id="KW-0347">Helicase</keyword>
<feature type="domain" description="Phospholipase D-like" evidence="8">
    <location>
        <begin position="1177"/>
        <end position="1273"/>
    </location>
</feature>
<evidence type="ECO:0000259" key="7">
    <source>
        <dbReference type="Pfam" id="PF13087"/>
    </source>
</evidence>
<evidence type="ECO:0000256" key="2">
    <source>
        <dbReference type="ARBA" id="ARBA00022801"/>
    </source>
</evidence>
<protein>
    <recommendedName>
        <fullName evidence="11">PLD phosphodiesterase domain-containing protein</fullName>
    </recommendedName>
</protein>
<dbReference type="Gene3D" id="3.40.50.300">
    <property type="entry name" value="P-loop containing nucleotide triphosphate hydrolases"/>
    <property type="match status" value="3"/>
</dbReference>
<dbReference type="GO" id="GO:0043139">
    <property type="term" value="F:5'-3' DNA helicase activity"/>
    <property type="evidence" value="ECO:0007669"/>
    <property type="project" value="TreeGrafter"/>
</dbReference>
<sequence length="1319" mass="142175">MGLVASAHRSDALGWLTPSASGIRATLITKGTSSMPDPLAPLSYWLDVEAMTPPRENLDVRSTRWKRIARLSHAPEVDWPFGTRPGIKVVNRVRIGLFDLDAAAKEMVLALKGTIKESPDPYQEPRKESGFLATFLVDRDGAAVHGSFQIAAHAWKCAHLLGSTALGATIADFRKTEDTLSTAFNAAFPHADGKPVPLAGDWIAKAHDVLASGLGRLPAAVIDPAAAPDESTVAILLQSHNDRSGALTPSDAGSLNGFFFDDLERVHTAAAKGAFGGGLAAYLGPARPEGKRIDLLADGQRGAVAFSAPSLLPLGKWPSRGTDPEAPEAKHSLSLMQQVAVNAAFDVLSDNAGLFSVNGPPGTGKSTLLRDVIAQVVVERATAMSGFAKPTDAFQPGPQVRIGKEVYQSWVPDDRLRDSSIVIASSNNKAVENITLELPDAKSIQPSHLPGLDYFTDVAQNFMPGLETRAWGLISVALGNSQNRRRAADLLWNASPDTSKKAGSAKPRSSAPATPIPTLASTLKDEPGNRDGWNAVIRRFAACRTEVVAILKVFQDLQALPIAVARAAEAGRIADLALQGATAKADQAKEAAATAETEANDAADRLRRAEAALDRLPKEAGWFSRLINRSGAQATDAERATARQRCAEADQALERSVATRKAAMQAVKAADANVSTAKGTLGAARHSHAVAVGALSQAEDRVAAMADLVRPERFAALNETERHMVSLWVSHELDVKREALFLAALEVHKQFALCSEGRVLENLGLFFQHLTGLRAVRKSDPGTVRNLWDTLFLVVPVVSTAFASVGSMFDDDIGKDQIGWLIIDEAGQALPQAAAGAIWRAKRTLVVGDPEQIEPVSTIAESVSTALMSRQGVADLRFDATMASVQTIADSVNPYGGFLAKRDRVTVKRRVWVGCPLKVHRRCIDPMFSITNRISYGGSMVLGRSSPDESRWKGPQPDYGPGGLKSCWLDISGSSTPTTHWIEDQGLKALEIVSRFAAFERDIGSALTDADGKPLRPLHLNRNGTPNLFVIVPYTSVVEEFRDLLRERKQEVFGSLPDDVVEEWIKTSVGTVHSFQGGEAQTVILLLGGNPAKERGIAWAAEKPNLLNVASTRAKARFYVIGDKTIWTRLGPDTFGLIADTTEFPTILAEPAFVRQADKENIERISTLDGHLQVLADAFAQAKRRIVITSPYVTLDAVGFEGLNLPALIRAAGGRGVRVGIYVDPTQNRKPDEYRQALQRLIDAGAVVRETPGFHSKTLVVDEAEIVEGSFNWLSAQRRAGMAFQRHECSLRYRGPKAAGFTEAAIKELKERWEQRDAA</sequence>
<evidence type="ECO:0000313" key="9">
    <source>
        <dbReference type="EMBL" id="RJF76486.1"/>
    </source>
</evidence>
<keyword evidence="10" id="KW-1185">Reference proteome</keyword>
<evidence type="ECO:0000256" key="5">
    <source>
        <dbReference type="SAM" id="Coils"/>
    </source>
</evidence>
<keyword evidence="4" id="KW-0067">ATP-binding</keyword>
<accession>A0A418VK05</accession>
<dbReference type="Pfam" id="PF13087">
    <property type="entry name" value="AAA_12"/>
    <property type="match status" value="1"/>
</dbReference>
<name>A0A418VK05_9PROT</name>
<dbReference type="SUPFAM" id="SSF52540">
    <property type="entry name" value="P-loop containing nucleoside triphosphate hydrolases"/>
    <property type="match status" value="1"/>
</dbReference>
<dbReference type="Pfam" id="PF13091">
    <property type="entry name" value="PLDc_2"/>
    <property type="match status" value="1"/>
</dbReference>
<dbReference type="PANTHER" id="PTHR43788:SF8">
    <property type="entry name" value="DNA-BINDING PROTEIN SMUBP-2"/>
    <property type="match status" value="1"/>
</dbReference>
<evidence type="ECO:0000256" key="6">
    <source>
        <dbReference type="SAM" id="MobiDB-lite"/>
    </source>
</evidence>
<dbReference type="GO" id="GO:0016787">
    <property type="term" value="F:hydrolase activity"/>
    <property type="evidence" value="ECO:0007669"/>
    <property type="project" value="UniProtKB-KW"/>
</dbReference>
<dbReference type="SUPFAM" id="SSF56024">
    <property type="entry name" value="Phospholipase D/nuclease"/>
    <property type="match status" value="1"/>
</dbReference>
<keyword evidence="1" id="KW-0547">Nucleotide-binding</keyword>
<gene>
    <name evidence="9" type="ORF">D3877_28950</name>
</gene>
<proteinExistence type="predicted"/>
<evidence type="ECO:0000313" key="10">
    <source>
        <dbReference type="Proteomes" id="UP000283458"/>
    </source>
</evidence>
<evidence type="ECO:0000256" key="4">
    <source>
        <dbReference type="ARBA" id="ARBA00022840"/>
    </source>
</evidence>
<dbReference type="InterPro" id="IPR041679">
    <property type="entry name" value="DNA2/NAM7-like_C"/>
</dbReference>
<dbReference type="PANTHER" id="PTHR43788">
    <property type="entry name" value="DNA2/NAM7 HELICASE FAMILY MEMBER"/>
    <property type="match status" value="1"/>
</dbReference>
<evidence type="ECO:0000259" key="8">
    <source>
        <dbReference type="Pfam" id="PF13091"/>
    </source>
</evidence>
<dbReference type="Gene3D" id="3.30.870.10">
    <property type="entry name" value="Endonuclease Chain A"/>
    <property type="match status" value="1"/>
</dbReference>
<dbReference type="InterPro" id="IPR050534">
    <property type="entry name" value="Coronavir_polyprotein_1ab"/>
</dbReference>
<dbReference type="InterPro" id="IPR025202">
    <property type="entry name" value="PLD-like_dom"/>
</dbReference>